<comment type="caution">
    <text evidence="2">The sequence shown here is derived from an EMBL/GenBank/DDBJ whole genome shotgun (WGS) entry which is preliminary data.</text>
</comment>
<dbReference type="EMBL" id="JBHSDV010000001">
    <property type="protein sequence ID" value="MFC4386807.1"/>
    <property type="molecule type" value="Genomic_DNA"/>
</dbReference>
<gene>
    <name evidence="2" type="ORF">ACFOZ1_03180</name>
</gene>
<keyword evidence="1" id="KW-1277">Toxin-antitoxin system</keyword>
<dbReference type="InterPro" id="IPR035093">
    <property type="entry name" value="RelE/ParE_toxin_dom_sf"/>
</dbReference>
<protein>
    <submittedName>
        <fullName evidence="2">Type II toxin-antitoxin system RelE/ParE family toxin</fullName>
    </submittedName>
</protein>
<dbReference type="Pfam" id="PF05016">
    <property type="entry name" value="ParE_toxin"/>
    <property type="match status" value="1"/>
</dbReference>
<name>A0ABV8VQS2_9BACI</name>
<proteinExistence type="predicted"/>
<evidence type="ECO:0000256" key="1">
    <source>
        <dbReference type="ARBA" id="ARBA00022649"/>
    </source>
</evidence>
<reference evidence="3" key="1">
    <citation type="journal article" date="2019" name="Int. J. Syst. Evol. Microbiol.">
        <title>The Global Catalogue of Microorganisms (GCM) 10K type strain sequencing project: providing services to taxonomists for standard genome sequencing and annotation.</title>
        <authorList>
            <consortium name="The Broad Institute Genomics Platform"/>
            <consortium name="The Broad Institute Genome Sequencing Center for Infectious Disease"/>
            <person name="Wu L."/>
            <person name="Ma J."/>
        </authorList>
    </citation>
    <scope>NUCLEOTIDE SEQUENCE [LARGE SCALE GENOMIC DNA]</scope>
    <source>
        <strain evidence="3">KACC 14058</strain>
    </source>
</reference>
<sequence length="93" mass="11094">MVENNYSVHFTNVAMNDLDDIYCYISEELFVESAATELLDRVENSIMQLKEFPNLGTRLTDEYLRLKGYRRIIVDSYIIFYILDEQKRKVIIM</sequence>
<dbReference type="RefSeq" id="WP_390195771.1">
    <property type="nucleotide sequence ID" value="NZ_JBHSDV010000001.1"/>
</dbReference>
<dbReference type="InterPro" id="IPR007712">
    <property type="entry name" value="RelE/ParE_toxin"/>
</dbReference>
<dbReference type="Proteomes" id="UP001595880">
    <property type="component" value="Unassembled WGS sequence"/>
</dbReference>
<evidence type="ECO:0000313" key="3">
    <source>
        <dbReference type="Proteomes" id="UP001595880"/>
    </source>
</evidence>
<organism evidence="2 3">
    <name type="scientific">Gracilibacillus marinus</name>
    <dbReference type="NCBI Taxonomy" id="630535"/>
    <lineage>
        <taxon>Bacteria</taxon>
        <taxon>Bacillati</taxon>
        <taxon>Bacillota</taxon>
        <taxon>Bacilli</taxon>
        <taxon>Bacillales</taxon>
        <taxon>Bacillaceae</taxon>
        <taxon>Gracilibacillus</taxon>
    </lineage>
</organism>
<accession>A0ABV8VQS2</accession>
<keyword evidence="3" id="KW-1185">Reference proteome</keyword>
<dbReference type="Gene3D" id="3.30.2310.20">
    <property type="entry name" value="RelE-like"/>
    <property type="match status" value="1"/>
</dbReference>
<evidence type="ECO:0000313" key="2">
    <source>
        <dbReference type="EMBL" id="MFC4386807.1"/>
    </source>
</evidence>
<dbReference type="NCBIfam" id="TIGR02385">
    <property type="entry name" value="RelE_StbE"/>
    <property type="match status" value="1"/>
</dbReference>